<feature type="site" description="Transition state stabilizer" evidence="7">
    <location>
        <position position="23"/>
    </location>
</feature>
<dbReference type="InterPro" id="IPR034683">
    <property type="entry name" value="IspD/TarI"/>
</dbReference>
<dbReference type="RefSeq" id="WP_380040041.1">
    <property type="nucleotide sequence ID" value="NZ_JBHSEH010000015.1"/>
</dbReference>
<comment type="caution">
    <text evidence="8">The sequence shown here is derived from an EMBL/GenBank/DDBJ whole genome shotgun (WGS) entry which is preliminary data.</text>
</comment>
<dbReference type="GO" id="GO:0050518">
    <property type="term" value="F:2-C-methyl-D-erythritol 4-phosphate cytidylyltransferase activity"/>
    <property type="evidence" value="ECO:0007669"/>
    <property type="project" value="UniProtKB-EC"/>
</dbReference>
<comment type="pathway">
    <text evidence="2 7">Isoprenoid biosynthesis; isopentenyl diphosphate biosynthesis via DXP pathway; isopentenyl diphosphate from 1-deoxy-D-xylulose 5-phosphate: step 2/6.</text>
</comment>
<sequence>MSAPCLLSGHSAALIPAAGSGTRLGRGPKAFVEVAGQSLLARSVQALAPHVDEVVVALPPGTELPPGLPARAIVGGETRQESVRRLLQATRAERVLVHDAARPFLPEQVVHALLEALVDTGAATVALPVADTLVRAGTGIPGLDSGCWGELVPREDLWAVQTPQGFARSVLLAAHDRARAEGYAATDDAGLVARQGGRVRLVPGDARLFKVTAPGDLALAEALATAWDRGQR</sequence>
<dbReference type="EC" id="2.7.7.60" evidence="7"/>
<feature type="site" description="Transition state stabilizer" evidence="7">
    <location>
        <position position="29"/>
    </location>
</feature>
<evidence type="ECO:0000256" key="7">
    <source>
        <dbReference type="HAMAP-Rule" id="MF_00108"/>
    </source>
</evidence>
<comment type="function">
    <text evidence="7">Catalyzes the formation of 4-diphosphocytidyl-2-C-methyl-D-erythritol from CTP and 2-C-methyl-D-erythritol 4-phosphate (MEP).</text>
</comment>
<dbReference type="Proteomes" id="UP001595998">
    <property type="component" value="Unassembled WGS sequence"/>
</dbReference>
<evidence type="ECO:0000256" key="5">
    <source>
        <dbReference type="ARBA" id="ARBA00022695"/>
    </source>
</evidence>
<feature type="site" description="Positions MEP for the nucleophilic attack" evidence="7">
    <location>
        <position position="210"/>
    </location>
</feature>
<dbReference type="HAMAP" id="MF_00108">
    <property type="entry name" value="IspD"/>
    <property type="match status" value="1"/>
</dbReference>
<evidence type="ECO:0000256" key="6">
    <source>
        <dbReference type="ARBA" id="ARBA00023229"/>
    </source>
</evidence>
<dbReference type="InterPro" id="IPR029044">
    <property type="entry name" value="Nucleotide-diphossugar_trans"/>
</dbReference>
<dbReference type="EMBL" id="JBHSEH010000015">
    <property type="protein sequence ID" value="MFC4426993.1"/>
    <property type="molecule type" value="Genomic_DNA"/>
</dbReference>
<evidence type="ECO:0000256" key="1">
    <source>
        <dbReference type="ARBA" id="ARBA00001282"/>
    </source>
</evidence>
<dbReference type="CDD" id="cd02516">
    <property type="entry name" value="CDP-ME_synthetase"/>
    <property type="match status" value="1"/>
</dbReference>
<evidence type="ECO:0000313" key="9">
    <source>
        <dbReference type="Proteomes" id="UP001595998"/>
    </source>
</evidence>
<dbReference type="PROSITE" id="PS01295">
    <property type="entry name" value="ISPD"/>
    <property type="match status" value="1"/>
</dbReference>
<dbReference type="SUPFAM" id="SSF53448">
    <property type="entry name" value="Nucleotide-diphospho-sugar transferases"/>
    <property type="match status" value="1"/>
</dbReference>
<comment type="similarity">
    <text evidence="3 7">Belongs to the IspD/TarI cytidylyltransferase family. IspD subfamily.</text>
</comment>
<feature type="site" description="Positions MEP for the nucleophilic attack" evidence="7">
    <location>
        <position position="154"/>
    </location>
</feature>
<protein>
    <recommendedName>
        <fullName evidence="7">2-C-methyl-D-erythritol 4-phosphate cytidylyltransferase</fullName>
        <ecNumber evidence="7">2.7.7.60</ecNumber>
    </recommendedName>
    <alternativeName>
        <fullName evidence="7">4-diphosphocytidyl-2C-methyl-D-erythritol synthase</fullName>
    </alternativeName>
    <alternativeName>
        <fullName evidence="7">MEP cytidylyltransferase</fullName>
        <shortName evidence="7">MCT</shortName>
    </alternativeName>
</protein>
<evidence type="ECO:0000256" key="3">
    <source>
        <dbReference type="ARBA" id="ARBA00009789"/>
    </source>
</evidence>
<evidence type="ECO:0000256" key="4">
    <source>
        <dbReference type="ARBA" id="ARBA00022679"/>
    </source>
</evidence>
<organism evidence="8 9">
    <name type="scientific">Deinococcus navajonensis</name>
    <dbReference type="NCBI Taxonomy" id="309884"/>
    <lineage>
        <taxon>Bacteria</taxon>
        <taxon>Thermotogati</taxon>
        <taxon>Deinococcota</taxon>
        <taxon>Deinococci</taxon>
        <taxon>Deinococcales</taxon>
        <taxon>Deinococcaceae</taxon>
        <taxon>Deinococcus</taxon>
    </lineage>
</organism>
<accession>A0ABV8XQQ0</accession>
<comment type="catalytic activity">
    <reaction evidence="1 7">
        <text>2-C-methyl-D-erythritol 4-phosphate + CTP + H(+) = 4-CDP-2-C-methyl-D-erythritol + diphosphate</text>
        <dbReference type="Rhea" id="RHEA:13429"/>
        <dbReference type="ChEBI" id="CHEBI:15378"/>
        <dbReference type="ChEBI" id="CHEBI:33019"/>
        <dbReference type="ChEBI" id="CHEBI:37563"/>
        <dbReference type="ChEBI" id="CHEBI:57823"/>
        <dbReference type="ChEBI" id="CHEBI:58262"/>
        <dbReference type="EC" id="2.7.7.60"/>
    </reaction>
</comment>
<dbReference type="PANTHER" id="PTHR32125">
    <property type="entry name" value="2-C-METHYL-D-ERYTHRITOL 4-PHOSPHATE CYTIDYLYLTRANSFERASE, CHLOROPLASTIC"/>
    <property type="match status" value="1"/>
</dbReference>
<keyword evidence="5 7" id="KW-0548">Nucleotidyltransferase</keyword>
<dbReference type="NCBIfam" id="TIGR00453">
    <property type="entry name" value="ispD"/>
    <property type="match status" value="1"/>
</dbReference>
<keyword evidence="9" id="KW-1185">Reference proteome</keyword>
<dbReference type="Pfam" id="PF01128">
    <property type="entry name" value="IspD"/>
    <property type="match status" value="1"/>
</dbReference>
<keyword evidence="4 7" id="KW-0808">Transferase</keyword>
<keyword evidence="6 7" id="KW-0414">Isoprene biosynthesis</keyword>
<evidence type="ECO:0000256" key="2">
    <source>
        <dbReference type="ARBA" id="ARBA00004787"/>
    </source>
</evidence>
<reference evidence="9" key="1">
    <citation type="journal article" date="2019" name="Int. J. Syst. Evol. Microbiol.">
        <title>The Global Catalogue of Microorganisms (GCM) 10K type strain sequencing project: providing services to taxonomists for standard genome sequencing and annotation.</title>
        <authorList>
            <consortium name="The Broad Institute Genomics Platform"/>
            <consortium name="The Broad Institute Genome Sequencing Center for Infectious Disease"/>
            <person name="Wu L."/>
            <person name="Ma J."/>
        </authorList>
    </citation>
    <scope>NUCLEOTIDE SEQUENCE [LARGE SCALE GENOMIC DNA]</scope>
    <source>
        <strain evidence="9">CCUG 56029</strain>
    </source>
</reference>
<proteinExistence type="inferred from homology"/>
<gene>
    <name evidence="7 8" type="primary">ispD</name>
    <name evidence="8" type="ORF">ACFOZ9_12315</name>
</gene>
<dbReference type="InterPro" id="IPR050088">
    <property type="entry name" value="IspD/TarI_cytidylyltransf_bact"/>
</dbReference>
<dbReference type="InterPro" id="IPR001228">
    <property type="entry name" value="IspD"/>
</dbReference>
<dbReference type="Gene3D" id="3.90.550.10">
    <property type="entry name" value="Spore Coat Polysaccharide Biosynthesis Protein SpsA, Chain A"/>
    <property type="match status" value="1"/>
</dbReference>
<name>A0ABV8XQQ0_9DEIO</name>
<dbReference type="PANTHER" id="PTHR32125:SF4">
    <property type="entry name" value="2-C-METHYL-D-ERYTHRITOL 4-PHOSPHATE CYTIDYLYLTRANSFERASE, CHLOROPLASTIC"/>
    <property type="match status" value="1"/>
</dbReference>
<dbReference type="InterPro" id="IPR018294">
    <property type="entry name" value="ISPD_synthase_CS"/>
</dbReference>
<evidence type="ECO:0000313" key="8">
    <source>
        <dbReference type="EMBL" id="MFC4426993.1"/>
    </source>
</evidence>